<keyword evidence="3 7" id="KW-0808">Transferase</keyword>
<dbReference type="PANTHER" id="PTHR11138">
    <property type="entry name" value="METHIONYL-TRNA FORMYLTRANSFERASE"/>
    <property type="match status" value="1"/>
</dbReference>
<protein>
    <recommendedName>
        <fullName evidence="2">methionyl-tRNA formyltransferase</fullName>
        <ecNumber evidence="2">2.1.2.9</ecNumber>
    </recommendedName>
</protein>
<reference evidence="7 8" key="1">
    <citation type="submission" date="2017-09" db="EMBL/GenBank/DDBJ databases">
        <title>Depth-based differentiation of microbial function through sediment-hosted aquifers and enrichment of novel symbionts in the deep terrestrial subsurface.</title>
        <authorList>
            <person name="Probst A.J."/>
            <person name="Ladd B."/>
            <person name="Jarett J.K."/>
            <person name="Geller-Mcgrath D.E."/>
            <person name="Sieber C.M."/>
            <person name="Emerson J.B."/>
            <person name="Anantharaman K."/>
            <person name="Thomas B.C."/>
            <person name="Malmstrom R."/>
            <person name="Stieglmeier M."/>
            <person name="Klingl A."/>
            <person name="Woyke T."/>
            <person name="Ryan C.M."/>
            <person name="Banfield J.F."/>
        </authorList>
    </citation>
    <scope>NUCLEOTIDE SEQUENCE [LARGE SCALE GENOMIC DNA]</scope>
    <source>
        <strain evidence="7">CG10_big_fil_rev_8_21_14_0_10_45_14</strain>
    </source>
</reference>
<keyword evidence="4" id="KW-0648">Protein biosynthesis</keyword>
<accession>A0A2H0RKZ1</accession>
<dbReference type="Pfam" id="PF02911">
    <property type="entry name" value="Formyl_trans_C"/>
    <property type="match status" value="1"/>
</dbReference>
<dbReference type="CDD" id="cd08704">
    <property type="entry name" value="Met_tRNA_FMT_C"/>
    <property type="match status" value="1"/>
</dbReference>
<dbReference type="InterPro" id="IPR041711">
    <property type="entry name" value="Met-tRNA-FMT_N"/>
</dbReference>
<dbReference type="Gene3D" id="3.40.50.12230">
    <property type="match status" value="1"/>
</dbReference>
<dbReference type="EMBL" id="PCYL01000044">
    <property type="protein sequence ID" value="PIR46455.1"/>
    <property type="molecule type" value="Genomic_DNA"/>
</dbReference>
<proteinExistence type="inferred from homology"/>
<gene>
    <name evidence="7" type="ORF">COV07_04110</name>
</gene>
<evidence type="ECO:0000256" key="1">
    <source>
        <dbReference type="ARBA" id="ARBA00010699"/>
    </source>
</evidence>
<dbReference type="AlphaFoldDB" id="A0A2H0RKZ1"/>
<name>A0A2H0RKZ1_9BACT</name>
<evidence type="ECO:0000256" key="4">
    <source>
        <dbReference type="ARBA" id="ARBA00022917"/>
    </source>
</evidence>
<dbReference type="InterPro" id="IPR036477">
    <property type="entry name" value="Formyl_transf_N_sf"/>
</dbReference>
<evidence type="ECO:0000259" key="5">
    <source>
        <dbReference type="Pfam" id="PF00551"/>
    </source>
</evidence>
<feature type="domain" description="Formyl transferase C-terminal" evidence="6">
    <location>
        <begin position="210"/>
        <end position="261"/>
    </location>
</feature>
<dbReference type="InterPro" id="IPR011034">
    <property type="entry name" value="Formyl_transferase-like_C_sf"/>
</dbReference>
<dbReference type="InterPro" id="IPR005793">
    <property type="entry name" value="Formyl_trans_C"/>
</dbReference>
<sequence>MKSESHPNFVFFGTDDFAVSVLEELKNQGWLPSLIVTNPDRPRGRYLKLEAPPVKIWAEDNNLPFLQPEKIDEVFGSELKNKVSDAQFFLVASFGKILPTNIINTPPGKTLNIHPSLLPELRGPSPIEDTILQGKKPAVTIIILDEEMDHGPILAEEEINSFSLAAGKKELEKTLATLGARLIVKKVPDYLSGKLLPREQEHSKATYTKKITKEDGLIDLSDSPDKNYRKFLAYLPWPGIFFFLERGGKKIRVKITDASFENGSFVIKKVIPEGKKEMDYKSFSRD</sequence>
<dbReference type="GO" id="GO:0004479">
    <property type="term" value="F:methionyl-tRNA formyltransferase activity"/>
    <property type="evidence" value="ECO:0007669"/>
    <property type="project" value="UniProtKB-EC"/>
</dbReference>
<evidence type="ECO:0000256" key="2">
    <source>
        <dbReference type="ARBA" id="ARBA00012261"/>
    </source>
</evidence>
<evidence type="ECO:0000256" key="3">
    <source>
        <dbReference type="ARBA" id="ARBA00022679"/>
    </source>
</evidence>
<dbReference type="Pfam" id="PF00551">
    <property type="entry name" value="Formyl_trans_N"/>
    <property type="match status" value="1"/>
</dbReference>
<dbReference type="CDD" id="cd08646">
    <property type="entry name" value="FMT_core_Met-tRNA-FMT_N"/>
    <property type="match status" value="1"/>
</dbReference>
<dbReference type="GO" id="GO:0005829">
    <property type="term" value="C:cytosol"/>
    <property type="evidence" value="ECO:0007669"/>
    <property type="project" value="TreeGrafter"/>
</dbReference>
<dbReference type="InterPro" id="IPR044135">
    <property type="entry name" value="Met-tRNA-FMT_C"/>
</dbReference>
<dbReference type="InterPro" id="IPR002376">
    <property type="entry name" value="Formyl_transf_N"/>
</dbReference>
<evidence type="ECO:0000313" key="7">
    <source>
        <dbReference type="EMBL" id="PIR46455.1"/>
    </source>
</evidence>
<comment type="similarity">
    <text evidence="1">Belongs to the Fmt family.</text>
</comment>
<evidence type="ECO:0000313" key="8">
    <source>
        <dbReference type="Proteomes" id="UP000230833"/>
    </source>
</evidence>
<dbReference type="SUPFAM" id="SSF53328">
    <property type="entry name" value="Formyltransferase"/>
    <property type="match status" value="1"/>
</dbReference>
<dbReference type="EC" id="2.1.2.9" evidence="2"/>
<dbReference type="Proteomes" id="UP000230833">
    <property type="component" value="Unassembled WGS sequence"/>
</dbReference>
<comment type="caution">
    <text evidence="7">The sequence shown here is derived from an EMBL/GenBank/DDBJ whole genome shotgun (WGS) entry which is preliminary data.</text>
</comment>
<dbReference type="SUPFAM" id="SSF50486">
    <property type="entry name" value="FMT C-terminal domain-like"/>
    <property type="match status" value="1"/>
</dbReference>
<dbReference type="PANTHER" id="PTHR11138:SF5">
    <property type="entry name" value="METHIONYL-TRNA FORMYLTRANSFERASE, MITOCHONDRIAL"/>
    <property type="match status" value="1"/>
</dbReference>
<organism evidence="7 8">
    <name type="scientific">Candidatus Vogelbacteria bacterium CG10_big_fil_rev_8_21_14_0_10_45_14</name>
    <dbReference type="NCBI Taxonomy" id="1975042"/>
    <lineage>
        <taxon>Bacteria</taxon>
        <taxon>Candidatus Vogeliibacteriota</taxon>
    </lineage>
</organism>
<feature type="domain" description="Formyl transferase N-terminal" evidence="5">
    <location>
        <begin position="9"/>
        <end position="185"/>
    </location>
</feature>
<evidence type="ECO:0000259" key="6">
    <source>
        <dbReference type="Pfam" id="PF02911"/>
    </source>
</evidence>